<keyword evidence="2 7" id="KW-0813">Transport</keyword>
<dbReference type="STRING" id="1344418.A0A1D2VJ62"/>
<evidence type="ECO:0000313" key="8">
    <source>
        <dbReference type="EMBL" id="ODV61645.1"/>
    </source>
</evidence>
<dbReference type="FunCoup" id="A0A1D2VJ62">
    <property type="interactions" value="1006"/>
</dbReference>
<feature type="transmembrane region" description="Helical" evidence="7">
    <location>
        <begin position="401"/>
        <end position="420"/>
    </location>
</feature>
<proteinExistence type="inferred from homology"/>
<dbReference type="GeneID" id="30966785"/>
<comment type="similarity">
    <text evidence="7">Belongs to the inorganic phosphate transporter (PiT) (TC 2.A.20) family.</text>
</comment>
<dbReference type="Proteomes" id="UP000095038">
    <property type="component" value="Unassembled WGS sequence"/>
</dbReference>
<dbReference type="GO" id="GO:0005315">
    <property type="term" value="F:phosphate transmembrane transporter activity"/>
    <property type="evidence" value="ECO:0007669"/>
    <property type="project" value="InterPro"/>
</dbReference>
<dbReference type="InParanoid" id="A0A1D2VJ62"/>
<sequence>MANLHDFDYIFAITMIFAFLDAWNIGANDVANSFASSVSSRSLTYPQAMILAGLSEFLGAVLAGSRVSETIRSKIIDVEDFNETPAVLMLAMCCAIVGSSLWLTLATSIGLPVSTTHSIVGGIIGAGVAAGIDVHWGWEGFAKIAASWFISPCVAGGFASIAFLTSKYFVLERKHDVRNGLMYVPVLVFITFSILTMLIVWKGSPKLNLDELPNSTIIGAIFGVGGCAFAIYMLVFYPYFRRKLVHEDWTLRKYDIVKGPIYWFKSTDNIPPMPEGHELVIDYYKGRRYDETTSEQLTPSHDEAVSTDIENKTSNKGKEIEVALQPVNDGPSNLEEKIPTRTLWFNMLKHPKQWPKLLWLIFIHGIDQDIISDQVNSQSRLAGNLKKVHTKAKIYNNKVEYLYSILQAITATTMSFAHGANDVSNAAGPLATVYLVWTSNTVASKADVPVWVLCYAAAALTIGLWTYGYNIMRNLGNRLILQSPSRGFSIELGAAVTVVMATQLALPVSTTQSAVGATVFVGLCNNDLNAVNWIMVGWCYFGWLFTLPCAGLVSGLLMAIILNAPRWGGVYSLS</sequence>
<protein>
    <recommendedName>
        <fullName evidence="7">Phosphate transporter</fullName>
    </recommendedName>
</protein>
<feature type="transmembrane region" description="Helical" evidence="7">
    <location>
        <begin position="540"/>
        <end position="562"/>
    </location>
</feature>
<evidence type="ECO:0000256" key="3">
    <source>
        <dbReference type="ARBA" id="ARBA00022592"/>
    </source>
</evidence>
<dbReference type="AlphaFoldDB" id="A0A1D2VJ62"/>
<name>A0A1D2VJ62_9ASCO</name>
<keyword evidence="4 7" id="KW-0812">Transmembrane</keyword>
<keyword evidence="9" id="KW-1185">Reference proteome</keyword>
<comment type="function">
    <text evidence="7">Sodium-phosphate symporter.</text>
</comment>
<gene>
    <name evidence="8" type="ORF">ASCRUDRAFT_75631</name>
</gene>
<reference evidence="9" key="1">
    <citation type="submission" date="2016-05" db="EMBL/GenBank/DDBJ databases">
        <title>Comparative genomics of biotechnologically important yeasts.</title>
        <authorList>
            <consortium name="DOE Joint Genome Institute"/>
            <person name="Riley R."/>
            <person name="Haridas S."/>
            <person name="Wolfe K.H."/>
            <person name="Lopes M.R."/>
            <person name="Hittinger C.T."/>
            <person name="Goker M."/>
            <person name="Salamov A."/>
            <person name="Wisecaver J."/>
            <person name="Long T.M."/>
            <person name="Aerts A.L."/>
            <person name="Barry K."/>
            <person name="Choi C."/>
            <person name="Clum A."/>
            <person name="Coughlan A.Y."/>
            <person name="Deshpande S."/>
            <person name="Douglass A.P."/>
            <person name="Hanson S.J."/>
            <person name="Klenk H.-P."/>
            <person name="Labutti K."/>
            <person name="Lapidus A."/>
            <person name="Lindquist E."/>
            <person name="Lipzen A."/>
            <person name="Meier-Kolthoff J.P."/>
            <person name="Ohm R.A."/>
            <person name="Otillar R.P."/>
            <person name="Pangilinan J."/>
            <person name="Peng Y."/>
            <person name="Rokas A."/>
            <person name="Rosa C.A."/>
            <person name="Scheuner C."/>
            <person name="Sibirny A.A."/>
            <person name="Slot J.C."/>
            <person name="Stielow J.B."/>
            <person name="Sun H."/>
            <person name="Kurtzman C.P."/>
            <person name="Blackwell M."/>
            <person name="Grigoriev I.V."/>
            <person name="Jeffries T.W."/>
        </authorList>
    </citation>
    <scope>NUCLEOTIDE SEQUENCE [LARGE SCALE GENOMIC DNA]</scope>
    <source>
        <strain evidence="9">DSM 1968</strain>
    </source>
</reference>
<dbReference type="RefSeq" id="XP_020047952.1">
    <property type="nucleotide sequence ID" value="XM_020193149.1"/>
</dbReference>
<keyword evidence="6 7" id="KW-0472">Membrane</keyword>
<evidence type="ECO:0000256" key="1">
    <source>
        <dbReference type="ARBA" id="ARBA00004141"/>
    </source>
</evidence>
<evidence type="ECO:0000256" key="7">
    <source>
        <dbReference type="RuleBase" id="RU363058"/>
    </source>
</evidence>
<dbReference type="OrthoDB" id="260807at2759"/>
<dbReference type="InterPro" id="IPR001204">
    <property type="entry name" value="Phos_transporter"/>
</dbReference>
<dbReference type="PANTHER" id="PTHR11101:SF80">
    <property type="entry name" value="PHOSPHATE TRANSPORTER"/>
    <property type="match status" value="1"/>
</dbReference>
<dbReference type="GO" id="GO:0035435">
    <property type="term" value="P:phosphate ion transmembrane transport"/>
    <property type="evidence" value="ECO:0007669"/>
    <property type="project" value="TreeGrafter"/>
</dbReference>
<accession>A0A1D2VJ62</accession>
<evidence type="ECO:0000256" key="4">
    <source>
        <dbReference type="ARBA" id="ARBA00022692"/>
    </source>
</evidence>
<feature type="transmembrane region" description="Helical" evidence="7">
    <location>
        <begin position="448"/>
        <end position="467"/>
    </location>
</feature>
<dbReference type="GO" id="GO:0016020">
    <property type="term" value="C:membrane"/>
    <property type="evidence" value="ECO:0007669"/>
    <property type="project" value="UniProtKB-SubCell"/>
</dbReference>
<dbReference type="Pfam" id="PF01384">
    <property type="entry name" value="PHO4"/>
    <property type="match status" value="1"/>
</dbReference>
<dbReference type="PANTHER" id="PTHR11101">
    <property type="entry name" value="PHOSPHATE TRANSPORTER"/>
    <property type="match status" value="1"/>
</dbReference>
<feature type="transmembrane region" description="Helical" evidence="7">
    <location>
        <begin position="45"/>
        <end position="65"/>
    </location>
</feature>
<feature type="transmembrane region" description="Helical" evidence="7">
    <location>
        <begin position="7"/>
        <end position="25"/>
    </location>
</feature>
<keyword evidence="5 7" id="KW-1133">Transmembrane helix</keyword>
<evidence type="ECO:0000256" key="2">
    <source>
        <dbReference type="ARBA" id="ARBA00022448"/>
    </source>
</evidence>
<comment type="subcellular location">
    <subcellularLocation>
        <location evidence="1 7">Membrane</location>
        <topology evidence="1 7">Multi-pass membrane protein</topology>
    </subcellularLocation>
</comment>
<evidence type="ECO:0000313" key="9">
    <source>
        <dbReference type="Proteomes" id="UP000095038"/>
    </source>
</evidence>
<organism evidence="8 9">
    <name type="scientific">Ascoidea rubescens DSM 1968</name>
    <dbReference type="NCBI Taxonomy" id="1344418"/>
    <lineage>
        <taxon>Eukaryota</taxon>
        <taxon>Fungi</taxon>
        <taxon>Dikarya</taxon>
        <taxon>Ascomycota</taxon>
        <taxon>Saccharomycotina</taxon>
        <taxon>Saccharomycetes</taxon>
        <taxon>Ascoideaceae</taxon>
        <taxon>Ascoidea</taxon>
    </lineage>
</organism>
<feature type="transmembrane region" description="Helical" evidence="7">
    <location>
        <begin position="86"/>
        <end position="105"/>
    </location>
</feature>
<feature type="transmembrane region" description="Helical" evidence="7">
    <location>
        <begin position="145"/>
        <end position="169"/>
    </location>
</feature>
<keyword evidence="3 7" id="KW-0592">Phosphate transport</keyword>
<evidence type="ECO:0000256" key="5">
    <source>
        <dbReference type="ARBA" id="ARBA00022989"/>
    </source>
</evidence>
<dbReference type="EMBL" id="KV454479">
    <property type="protein sequence ID" value="ODV61645.1"/>
    <property type="molecule type" value="Genomic_DNA"/>
</dbReference>
<feature type="transmembrane region" description="Helical" evidence="7">
    <location>
        <begin position="217"/>
        <end position="240"/>
    </location>
</feature>
<evidence type="ECO:0000256" key="6">
    <source>
        <dbReference type="ARBA" id="ARBA00023136"/>
    </source>
</evidence>
<feature type="transmembrane region" description="Helical" evidence="7">
    <location>
        <begin position="181"/>
        <end position="201"/>
    </location>
</feature>